<evidence type="ECO:0000313" key="14">
    <source>
        <dbReference type="Proteomes" id="UP001159427"/>
    </source>
</evidence>
<protein>
    <recommendedName>
        <fullName evidence="12">G-protein coupled receptors family 1 profile domain-containing protein</fullName>
    </recommendedName>
</protein>
<keyword evidence="8" id="KW-0325">Glycoprotein</keyword>
<dbReference type="EMBL" id="CALNXI010002047">
    <property type="protein sequence ID" value="CAH3182136.1"/>
    <property type="molecule type" value="Genomic_DNA"/>
</dbReference>
<feature type="transmembrane region" description="Helical" evidence="11">
    <location>
        <begin position="420"/>
        <end position="444"/>
    </location>
</feature>
<feature type="transmembrane region" description="Helical" evidence="11">
    <location>
        <begin position="529"/>
        <end position="550"/>
    </location>
</feature>
<comment type="subcellular location">
    <subcellularLocation>
        <location evidence="1">Cell membrane</location>
        <topology evidence="1">Multi-pass membrane protein</topology>
    </subcellularLocation>
</comment>
<feature type="domain" description="G-protein coupled receptors family 1 profile" evidence="12">
    <location>
        <begin position="315"/>
        <end position="548"/>
    </location>
</feature>
<keyword evidence="7 10" id="KW-0675">Receptor</keyword>
<keyword evidence="14" id="KW-1185">Reference proteome</keyword>
<feature type="domain" description="G-protein coupled receptors family 1 profile" evidence="12">
    <location>
        <begin position="25"/>
        <end position="58"/>
    </location>
</feature>
<feature type="transmembrane region" description="Helical" evidence="11">
    <location>
        <begin position="110"/>
        <end position="131"/>
    </location>
</feature>
<evidence type="ECO:0000256" key="8">
    <source>
        <dbReference type="ARBA" id="ARBA00023180"/>
    </source>
</evidence>
<evidence type="ECO:0000256" key="5">
    <source>
        <dbReference type="ARBA" id="ARBA00023040"/>
    </source>
</evidence>
<sequence length="606" mass="69157">MSFTSVQVIAWSCALATEAVVIFVGNLLTIILFVLNKKLRSKKSLYLVLNMAFADLFLGGVCLPMNRFYAIYWPLKHRQTLSTRTYGLVILTVWTLSVLASLFKDFLVQFLRLVALNSVLCLTFVSVLLIISGLNFGVWRKIQQQTVPHNQLRALQRRRLTKTLLLVSLLALGSWLPVSVYNLIAFLGYRMSNNISVITYFIYFSNSFINPILYALRIPDFKEALSLCCFTRHEVMSSQENAARDEMAAHLTLVIQRRTLTMDRNNLKLTFEQENMTNQPNKSTITHPDDMSFTSVQVIAWSCALATEAVVIVVGNLLTIVLFAFNKKLRSKKSLYLVLNMAFADLFLGGVCLPMYVHFLAGLPLHGQVKLDEKTPTIFRSIFFVFAQASFITAALISFERFYAIYWPLKHRQRLSTRAYRLVILTVWTSSILGSLSIVFLLQFLSLGALNSLRCLIFVFAILIISGLNFGVWRKIQQKPFPHHQNRILQRRRLTKTLLLVSLIALGSWVPTIVYHLIAFLGYRISNNVFLMTCFAFYFNSFINPIVYALRIPAFKEALSLCCFTNHEAMSSKENSGRDDMAADLSVDHNNLQLTFEREIVKDTKL</sequence>
<dbReference type="Pfam" id="PF00001">
    <property type="entry name" value="7tm_1"/>
    <property type="match status" value="3"/>
</dbReference>
<evidence type="ECO:0000256" key="10">
    <source>
        <dbReference type="RuleBase" id="RU000688"/>
    </source>
</evidence>
<dbReference type="PANTHER" id="PTHR24246">
    <property type="entry name" value="OLFACTORY RECEPTOR AND ADENOSINE RECEPTOR"/>
    <property type="match status" value="1"/>
</dbReference>
<evidence type="ECO:0000313" key="13">
    <source>
        <dbReference type="EMBL" id="CAH3182136.1"/>
    </source>
</evidence>
<keyword evidence="9 10" id="KW-0807">Transducer</keyword>
<dbReference type="InterPro" id="IPR017452">
    <property type="entry name" value="GPCR_Rhodpsn_7TM"/>
</dbReference>
<keyword evidence="4 11" id="KW-1133">Transmembrane helix</keyword>
<evidence type="ECO:0000256" key="11">
    <source>
        <dbReference type="SAM" id="Phobius"/>
    </source>
</evidence>
<reference evidence="13 14" key="1">
    <citation type="submission" date="2022-05" db="EMBL/GenBank/DDBJ databases">
        <authorList>
            <consortium name="Genoscope - CEA"/>
            <person name="William W."/>
        </authorList>
    </citation>
    <scope>NUCLEOTIDE SEQUENCE [LARGE SCALE GENOMIC DNA]</scope>
</reference>
<feature type="transmembrane region" description="Helical" evidence="11">
    <location>
        <begin position="6"/>
        <end position="35"/>
    </location>
</feature>
<proteinExistence type="inferred from homology"/>
<feature type="transmembrane region" description="Helical" evidence="11">
    <location>
        <begin position="456"/>
        <end position="476"/>
    </location>
</feature>
<dbReference type="PROSITE" id="PS00237">
    <property type="entry name" value="G_PROTEIN_RECEP_F1_1"/>
    <property type="match status" value="1"/>
</dbReference>
<feature type="transmembrane region" description="Helical" evidence="11">
    <location>
        <begin position="377"/>
        <end position="399"/>
    </location>
</feature>
<evidence type="ECO:0000256" key="7">
    <source>
        <dbReference type="ARBA" id="ARBA00023170"/>
    </source>
</evidence>
<evidence type="ECO:0000256" key="3">
    <source>
        <dbReference type="ARBA" id="ARBA00022692"/>
    </source>
</evidence>
<evidence type="ECO:0000259" key="12">
    <source>
        <dbReference type="PROSITE" id="PS50262"/>
    </source>
</evidence>
<gene>
    <name evidence="13" type="ORF">PEVE_00014028</name>
</gene>
<evidence type="ECO:0000256" key="9">
    <source>
        <dbReference type="ARBA" id="ARBA00023224"/>
    </source>
</evidence>
<feature type="transmembrane region" description="Helical" evidence="11">
    <location>
        <begin position="337"/>
        <end position="357"/>
    </location>
</feature>
<dbReference type="PRINTS" id="PR00237">
    <property type="entry name" value="GPCRRHODOPSN"/>
</dbReference>
<dbReference type="PANTHER" id="PTHR24246:SF27">
    <property type="entry name" value="ADENOSINE RECEPTOR, ISOFORM A"/>
    <property type="match status" value="1"/>
</dbReference>
<feature type="transmembrane region" description="Helical" evidence="11">
    <location>
        <begin position="298"/>
        <end position="325"/>
    </location>
</feature>
<dbReference type="Gene3D" id="1.20.1070.10">
    <property type="entry name" value="Rhodopsin 7-helix transmembrane proteins"/>
    <property type="match status" value="2"/>
</dbReference>
<dbReference type="CDD" id="cd00637">
    <property type="entry name" value="7tm_classA_rhodopsin-like"/>
    <property type="match status" value="2"/>
</dbReference>
<keyword evidence="5 10" id="KW-0297">G-protein coupled receptor</keyword>
<organism evidence="13 14">
    <name type="scientific">Porites evermanni</name>
    <dbReference type="NCBI Taxonomy" id="104178"/>
    <lineage>
        <taxon>Eukaryota</taxon>
        <taxon>Metazoa</taxon>
        <taxon>Cnidaria</taxon>
        <taxon>Anthozoa</taxon>
        <taxon>Hexacorallia</taxon>
        <taxon>Scleractinia</taxon>
        <taxon>Fungiina</taxon>
        <taxon>Poritidae</taxon>
        <taxon>Porites</taxon>
    </lineage>
</organism>
<comment type="similarity">
    <text evidence="10">Belongs to the G-protein coupled receptor 1 family.</text>
</comment>
<evidence type="ECO:0000256" key="1">
    <source>
        <dbReference type="ARBA" id="ARBA00004651"/>
    </source>
</evidence>
<feature type="transmembrane region" description="Helical" evidence="11">
    <location>
        <begin position="47"/>
        <end position="66"/>
    </location>
</feature>
<feature type="transmembrane region" description="Helical" evidence="11">
    <location>
        <begin position="86"/>
        <end position="103"/>
    </location>
</feature>
<dbReference type="PROSITE" id="PS50262">
    <property type="entry name" value="G_PROTEIN_RECEP_F1_2"/>
    <property type="match status" value="3"/>
</dbReference>
<name>A0ABN8RRP5_9CNID</name>
<keyword evidence="6 11" id="KW-0472">Membrane</keyword>
<feature type="transmembrane region" description="Helical" evidence="11">
    <location>
        <begin position="164"/>
        <end position="185"/>
    </location>
</feature>
<keyword evidence="2" id="KW-1003">Cell membrane</keyword>
<feature type="domain" description="G-protein coupled receptors family 1 profile" evidence="12">
    <location>
        <begin position="61"/>
        <end position="214"/>
    </location>
</feature>
<feature type="transmembrane region" description="Helical" evidence="11">
    <location>
        <begin position="497"/>
        <end position="523"/>
    </location>
</feature>
<keyword evidence="3 10" id="KW-0812">Transmembrane</keyword>
<comment type="caution">
    <text evidence="13">The sequence shown here is derived from an EMBL/GenBank/DDBJ whole genome shotgun (WGS) entry which is preliminary data.</text>
</comment>
<evidence type="ECO:0000256" key="6">
    <source>
        <dbReference type="ARBA" id="ARBA00023136"/>
    </source>
</evidence>
<evidence type="ECO:0000256" key="2">
    <source>
        <dbReference type="ARBA" id="ARBA00022475"/>
    </source>
</evidence>
<dbReference type="SMART" id="SM01381">
    <property type="entry name" value="7TM_GPCR_Srsx"/>
    <property type="match status" value="1"/>
</dbReference>
<dbReference type="SUPFAM" id="SSF81321">
    <property type="entry name" value="Family A G protein-coupled receptor-like"/>
    <property type="match status" value="2"/>
</dbReference>
<feature type="transmembrane region" description="Helical" evidence="11">
    <location>
        <begin position="197"/>
        <end position="216"/>
    </location>
</feature>
<dbReference type="InterPro" id="IPR000276">
    <property type="entry name" value="GPCR_Rhodpsn"/>
</dbReference>
<dbReference type="Proteomes" id="UP001159427">
    <property type="component" value="Unassembled WGS sequence"/>
</dbReference>
<evidence type="ECO:0000256" key="4">
    <source>
        <dbReference type="ARBA" id="ARBA00022989"/>
    </source>
</evidence>
<accession>A0ABN8RRP5</accession>